<dbReference type="InterPro" id="IPR022124">
    <property type="entry name" value="DUF3659"/>
</dbReference>
<sequence>MAIFSRKSSAAKAASKQEKTEPTDTRPKTETKAIASHARSASVGPRNGGTQNAKQISQYRTNRSEIFTEPSILPVPEPHYMSHQGLTPPTGYQREHSYATPHYADSGYDSGSAINSRAPSEKYFPEDYRYYNHQTSAPYIPELGLGEGILANDGNVSPVDADEEAKSVTSSASAHKKTRGPPEPMPSLGLLRSHQRVSQSRSARRYSLPPLSMLDGLKVNKRGRILDEEGEPIGELVEGDLLDCVRQRANASGEVLDEYGRVVGVVRTIPNVSQASEALLPGVSSPVEQEQYTPERSRSTGQELNRPALSLQTRTAPTSASLKMVAQPLRHAQPQALHPAHRQEEETQIAAPVSPVVAVEREAPSLVLPTPHEPITPIIQLCEPEAEPQSESANLMGRTKARRDAETQEEKREETQPQAPPRQEVQVPSASIEAASKDFAGPSESPKRPARSASERSLSELGKTYARPAMSSVPEDNIAEDVIMPAEGHAFAFRGEIPVDDRPQREARSRSPNVAINPKAALALGQPHSALITQNPRMSMKARRATTQVTGSHESSPGRSDSGGRERVSEDGGQFRPGHFRSTSFQSAGTSMPTKPRTYFTHGGKITMDANAVPVTPAAAEAAPKPAVVEDQKVEKKKSRMSLGFGRKTAAK</sequence>
<evidence type="ECO:0000313" key="3">
    <source>
        <dbReference type="Proteomes" id="UP001296104"/>
    </source>
</evidence>
<dbReference type="PANTHER" id="PTHR39461">
    <property type="entry name" value="LEA DOMAIN PROTEIN (AFU_ORTHOLOGUE AFUA_8G04920)"/>
    <property type="match status" value="1"/>
</dbReference>
<evidence type="ECO:0000256" key="1">
    <source>
        <dbReference type="SAM" id="MobiDB-lite"/>
    </source>
</evidence>
<gene>
    <name evidence="2" type="ORF">LECACI_7A004172</name>
</gene>
<dbReference type="Proteomes" id="UP001296104">
    <property type="component" value="Unassembled WGS sequence"/>
</dbReference>
<dbReference type="PANTHER" id="PTHR39461:SF1">
    <property type="entry name" value="LEA DOMAIN PROTEIN (AFU_ORTHOLOGUE AFUA_8G04920)"/>
    <property type="match status" value="1"/>
</dbReference>
<dbReference type="Pfam" id="PF12396">
    <property type="entry name" value="DUF3659"/>
    <property type="match status" value="1"/>
</dbReference>
<feature type="region of interest" description="Disordered" evidence="1">
    <location>
        <begin position="630"/>
        <end position="652"/>
    </location>
</feature>
<feature type="region of interest" description="Disordered" evidence="1">
    <location>
        <begin position="495"/>
        <end position="602"/>
    </location>
</feature>
<feature type="region of interest" description="Disordered" evidence="1">
    <location>
        <begin position="385"/>
        <end position="459"/>
    </location>
</feature>
<proteinExistence type="predicted"/>
<feature type="region of interest" description="Disordered" evidence="1">
    <location>
        <begin position="1"/>
        <end position="60"/>
    </location>
</feature>
<feature type="region of interest" description="Disordered" evidence="1">
    <location>
        <begin position="280"/>
        <end position="317"/>
    </location>
</feature>
<feature type="compositionally biased region" description="Basic and acidic residues" evidence="1">
    <location>
        <begin position="15"/>
        <end position="31"/>
    </location>
</feature>
<feature type="compositionally biased region" description="Basic and acidic residues" evidence="1">
    <location>
        <begin position="497"/>
        <end position="509"/>
    </location>
</feature>
<comment type="caution">
    <text evidence="2">The sequence shown here is derived from an EMBL/GenBank/DDBJ whole genome shotgun (WGS) entry which is preliminary data.</text>
</comment>
<protein>
    <submittedName>
        <fullName evidence="2">Uncharacterized protein</fullName>
    </submittedName>
</protein>
<evidence type="ECO:0000313" key="2">
    <source>
        <dbReference type="EMBL" id="CAK4000732.1"/>
    </source>
</evidence>
<feature type="region of interest" description="Disordered" evidence="1">
    <location>
        <begin position="154"/>
        <end position="189"/>
    </location>
</feature>
<feature type="compositionally biased region" description="Basic and acidic residues" evidence="1">
    <location>
        <begin position="402"/>
        <end position="415"/>
    </location>
</feature>
<feature type="compositionally biased region" description="Polar residues" evidence="1">
    <location>
        <begin position="545"/>
        <end position="559"/>
    </location>
</feature>
<feature type="compositionally biased region" description="Polar residues" evidence="1">
    <location>
        <begin position="581"/>
        <end position="593"/>
    </location>
</feature>
<feature type="compositionally biased region" description="Polar residues" evidence="1">
    <location>
        <begin position="48"/>
        <end position="60"/>
    </location>
</feature>
<keyword evidence="3" id="KW-1185">Reference proteome</keyword>
<organism evidence="2 3">
    <name type="scientific">Lecanosticta acicola</name>
    <dbReference type="NCBI Taxonomy" id="111012"/>
    <lineage>
        <taxon>Eukaryota</taxon>
        <taxon>Fungi</taxon>
        <taxon>Dikarya</taxon>
        <taxon>Ascomycota</taxon>
        <taxon>Pezizomycotina</taxon>
        <taxon>Dothideomycetes</taxon>
        <taxon>Dothideomycetidae</taxon>
        <taxon>Mycosphaerellales</taxon>
        <taxon>Mycosphaerellaceae</taxon>
        <taxon>Lecanosticta</taxon>
    </lineage>
</organism>
<accession>A0AAI8YY82</accession>
<feature type="region of interest" description="Disordered" evidence="1">
    <location>
        <begin position="332"/>
        <end position="351"/>
    </location>
</feature>
<reference evidence="2" key="1">
    <citation type="submission" date="2023-11" db="EMBL/GenBank/DDBJ databases">
        <authorList>
            <person name="Alioto T."/>
            <person name="Alioto T."/>
            <person name="Gomez Garrido J."/>
        </authorList>
    </citation>
    <scope>NUCLEOTIDE SEQUENCE</scope>
</reference>
<dbReference type="EMBL" id="CAVMBE010000021">
    <property type="protein sequence ID" value="CAK4000732.1"/>
    <property type="molecule type" value="Genomic_DNA"/>
</dbReference>
<name>A0AAI8YY82_9PEZI</name>
<dbReference type="AlphaFoldDB" id="A0AAI8YY82"/>